<dbReference type="AlphaFoldDB" id="A0A1I1Q7F8"/>
<accession>A0A1I1Q7F8</accession>
<keyword evidence="2" id="KW-1185">Reference proteome</keyword>
<evidence type="ECO:0000313" key="1">
    <source>
        <dbReference type="EMBL" id="SFD14050.1"/>
    </source>
</evidence>
<proteinExistence type="predicted"/>
<gene>
    <name evidence="1" type="ORF">SAMN05421773_11091</name>
</gene>
<name>A0A1I1Q7F8_9ACTN</name>
<dbReference type="EMBL" id="FOLM01000010">
    <property type="protein sequence ID" value="SFD14050.1"/>
    <property type="molecule type" value="Genomic_DNA"/>
</dbReference>
<dbReference type="Proteomes" id="UP000199207">
    <property type="component" value="Unassembled WGS sequence"/>
</dbReference>
<organism evidence="1 2">
    <name type="scientific">Streptomyces aidingensis</name>
    <dbReference type="NCBI Taxonomy" id="910347"/>
    <lineage>
        <taxon>Bacteria</taxon>
        <taxon>Bacillati</taxon>
        <taxon>Actinomycetota</taxon>
        <taxon>Actinomycetes</taxon>
        <taxon>Kitasatosporales</taxon>
        <taxon>Streptomycetaceae</taxon>
        <taxon>Streptomyces</taxon>
    </lineage>
</organism>
<dbReference type="RefSeq" id="WP_093839932.1">
    <property type="nucleotide sequence ID" value="NZ_FOLM01000010.1"/>
</dbReference>
<reference evidence="1 2" key="1">
    <citation type="submission" date="2016-10" db="EMBL/GenBank/DDBJ databases">
        <authorList>
            <person name="de Groot N.N."/>
        </authorList>
    </citation>
    <scope>NUCLEOTIDE SEQUENCE [LARGE SCALE GENOMIC DNA]</scope>
    <source>
        <strain evidence="1 2">CGMCC 4.5739</strain>
    </source>
</reference>
<dbReference type="STRING" id="910347.SAMN05421773_11091"/>
<protein>
    <submittedName>
        <fullName evidence="1">Uncharacterized protein</fullName>
    </submittedName>
</protein>
<sequence>MEPRLYAAARTGTTPEEITRAVCRELADYLDEEHALYAATLTSSRNGARDPGPGDHAHLGAITQAAELMRRVGDERMPS</sequence>
<evidence type="ECO:0000313" key="2">
    <source>
        <dbReference type="Proteomes" id="UP000199207"/>
    </source>
</evidence>